<proteinExistence type="predicted"/>
<dbReference type="InterPro" id="IPR039727">
    <property type="entry name" value="SE/Ars2"/>
</dbReference>
<gene>
    <name evidence="3" type="ORF">CSSPJE1EN2_LOCUS7727</name>
</gene>
<accession>A0ABP1AQD1</accession>
<organism evidence="3 4">
    <name type="scientific">Sphagnum jensenii</name>
    <dbReference type="NCBI Taxonomy" id="128206"/>
    <lineage>
        <taxon>Eukaryota</taxon>
        <taxon>Viridiplantae</taxon>
        <taxon>Streptophyta</taxon>
        <taxon>Embryophyta</taxon>
        <taxon>Bryophyta</taxon>
        <taxon>Sphagnophytina</taxon>
        <taxon>Sphagnopsida</taxon>
        <taxon>Sphagnales</taxon>
        <taxon>Sphagnaceae</taxon>
        <taxon>Sphagnum</taxon>
    </lineage>
</organism>
<protein>
    <recommendedName>
        <fullName evidence="2">SERRATE/Ars2 N-terminal domain-containing protein</fullName>
    </recommendedName>
</protein>
<dbReference type="PANTHER" id="PTHR13165:SF0">
    <property type="entry name" value="SERRATE RNA EFFECTOR MOLECULE HOMOLOG"/>
    <property type="match status" value="1"/>
</dbReference>
<evidence type="ECO:0000259" key="2">
    <source>
        <dbReference type="Pfam" id="PF12066"/>
    </source>
</evidence>
<feature type="compositionally biased region" description="Basic residues" evidence="1">
    <location>
        <begin position="100"/>
        <end position="109"/>
    </location>
</feature>
<evidence type="ECO:0000313" key="4">
    <source>
        <dbReference type="Proteomes" id="UP001497522"/>
    </source>
</evidence>
<feature type="region of interest" description="Disordered" evidence="1">
    <location>
        <begin position="78"/>
        <end position="125"/>
    </location>
</feature>
<evidence type="ECO:0000256" key="1">
    <source>
        <dbReference type="SAM" id="MobiDB-lite"/>
    </source>
</evidence>
<dbReference type="Proteomes" id="UP001497522">
    <property type="component" value="Chromosome 14"/>
</dbReference>
<evidence type="ECO:0000313" key="3">
    <source>
        <dbReference type="EMBL" id="CAK9864732.1"/>
    </source>
</evidence>
<sequence>MAELEDNILPGEAERRYDEYKTKFIRTQNCSFFEQHKDDDWLREKCDPAWLEAVLVRRNENAKILVKELLAELQGSSLDGPSDFGSAKEESEDDGDVGAKGRRQSRSTKKSQEINAAPKAPAGSSEPKKVVKYIELCRSVMRKLDSEKGIEGNILTTVDQQNWEGDSSISTGSVVPIVIMRALIPSGPFVPAPPAMTMQFLRECPAPFHPCAFIRGSDGDGNGMAWHGFTKDCQLEAQ</sequence>
<feature type="domain" description="SERRATE/Ars2 N-terminal" evidence="2">
    <location>
        <begin position="3"/>
        <end position="80"/>
    </location>
</feature>
<dbReference type="EMBL" id="OZ023715">
    <property type="protein sequence ID" value="CAK9864732.1"/>
    <property type="molecule type" value="Genomic_DNA"/>
</dbReference>
<name>A0ABP1AQD1_9BRYO</name>
<reference evidence="3" key="1">
    <citation type="submission" date="2024-03" db="EMBL/GenBank/DDBJ databases">
        <authorList>
            <consortium name="ELIXIR-Norway"/>
            <consortium name="Elixir Norway"/>
        </authorList>
    </citation>
    <scope>NUCLEOTIDE SEQUENCE</scope>
</reference>
<dbReference type="PANTHER" id="PTHR13165">
    <property type="entry name" value="ARSENITE-RESISTANCE PROTEIN 2"/>
    <property type="match status" value="1"/>
</dbReference>
<keyword evidence="4" id="KW-1185">Reference proteome</keyword>
<dbReference type="InterPro" id="IPR021933">
    <property type="entry name" value="SERRATE/Ars2_N"/>
</dbReference>
<dbReference type="Pfam" id="PF12066">
    <property type="entry name" value="SERRATE_Ars2_N"/>
    <property type="match status" value="1"/>
</dbReference>